<evidence type="ECO:0000256" key="5">
    <source>
        <dbReference type="ARBA" id="ARBA00023136"/>
    </source>
</evidence>
<dbReference type="EMBL" id="LFMY01000003">
    <property type="protein sequence ID" value="OKL61991.1"/>
    <property type="molecule type" value="Genomic_DNA"/>
</dbReference>
<feature type="transmembrane region" description="Helical" evidence="7">
    <location>
        <begin position="452"/>
        <end position="473"/>
    </location>
</feature>
<evidence type="ECO:0000313" key="9">
    <source>
        <dbReference type="EMBL" id="OKL61991.1"/>
    </source>
</evidence>
<dbReference type="CDD" id="cd17502">
    <property type="entry name" value="MFS_Azr1_MDR_like"/>
    <property type="match status" value="1"/>
</dbReference>
<dbReference type="Gene3D" id="1.20.1720.10">
    <property type="entry name" value="Multidrug resistance protein D"/>
    <property type="match status" value="1"/>
</dbReference>
<evidence type="ECO:0000256" key="6">
    <source>
        <dbReference type="SAM" id="MobiDB-lite"/>
    </source>
</evidence>
<dbReference type="Pfam" id="PF07690">
    <property type="entry name" value="MFS_1"/>
    <property type="match status" value="1"/>
</dbReference>
<feature type="transmembrane region" description="Helical" evidence="7">
    <location>
        <begin position="128"/>
        <end position="146"/>
    </location>
</feature>
<evidence type="ECO:0000256" key="2">
    <source>
        <dbReference type="ARBA" id="ARBA00007520"/>
    </source>
</evidence>
<feature type="compositionally biased region" description="Polar residues" evidence="6">
    <location>
        <begin position="607"/>
        <end position="616"/>
    </location>
</feature>
<evidence type="ECO:0000256" key="3">
    <source>
        <dbReference type="ARBA" id="ARBA00022692"/>
    </source>
</evidence>
<organism evidence="9 10">
    <name type="scientific">Talaromyces atroroseus</name>
    <dbReference type="NCBI Taxonomy" id="1441469"/>
    <lineage>
        <taxon>Eukaryota</taxon>
        <taxon>Fungi</taxon>
        <taxon>Dikarya</taxon>
        <taxon>Ascomycota</taxon>
        <taxon>Pezizomycotina</taxon>
        <taxon>Eurotiomycetes</taxon>
        <taxon>Eurotiomycetidae</taxon>
        <taxon>Eurotiales</taxon>
        <taxon>Trichocomaceae</taxon>
        <taxon>Talaromyces</taxon>
        <taxon>Talaromyces sect. Trachyspermi</taxon>
    </lineage>
</organism>
<feature type="transmembrane region" description="Helical" evidence="7">
    <location>
        <begin position="361"/>
        <end position="382"/>
    </location>
</feature>
<dbReference type="InterPro" id="IPR020846">
    <property type="entry name" value="MFS_dom"/>
</dbReference>
<feature type="region of interest" description="Disordered" evidence="6">
    <location>
        <begin position="36"/>
        <end position="59"/>
    </location>
</feature>
<dbReference type="RefSeq" id="XP_020122112.1">
    <property type="nucleotide sequence ID" value="XM_020264599.1"/>
</dbReference>
<evidence type="ECO:0000256" key="1">
    <source>
        <dbReference type="ARBA" id="ARBA00004141"/>
    </source>
</evidence>
<reference evidence="9 10" key="1">
    <citation type="submission" date="2015-06" db="EMBL/GenBank/DDBJ databases">
        <title>Talaromyces atroroseus IBT 11181 draft genome.</title>
        <authorList>
            <person name="Rasmussen K.B."/>
            <person name="Rasmussen S."/>
            <person name="Petersen B."/>
            <person name="Sicheritz-Ponten T."/>
            <person name="Mortensen U.H."/>
            <person name="Thrane U."/>
        </authorList>
    </citation>
    <scope>NUCLEOTIDE SEQUENCE [LARGE SCALE GENOMIC DNA]</scope>
    <source>
        <strain evidence="9 10">IBT 11181</strain>
    </source>
</reference>
<feature type="transmembrane region" description="Helical" evidence="7">
    <location>
        <begin position="421"/>
        <end position="440"/>
    </location>
</feature>
<feature type="transmembrane region" description="Helical" evidence="7">
    <location>
        <begin position="90"/>
        <end position="116"/>
    </location>
</feature>
<feature type="transmembrane region" description="Helical" evidence="7">
    <location>
        <begin position="315"/>
        <end position="340"/>
    </location>
</feature>
<dbReference type="Proteomes" id="UP000214365">
    <property type="component" value="Unassembled WGS sequence"/>
</dbReference>
<dbReference type="GO" id="GO:0022857">
    <property type="term" value="F:transmembrane transporter activity"/>
    <property type="evidence" value="ECO:0007669"/>
    <property type="project" value="InterPro"/>
</dbReference>
<dbReference type="InterPro" id="IPR011701">
    <property type="entry name" value="MFS"/>
</dbReference>
<feature type="compositionally biased region" description="Basic and acidic residues" evidence="6">
    <location>
        <begin position="588"/>
        <end position="602"/>
    </location>
</feature>
<evidence type="ECO:0000259" key="8">
    <source>
        <dbReference type="PROSITE" id="PS50850"/>
    </source>
</evidence>
<feature type="region of interest" description="Disordered" evidence="6">
    <location>
        <begin position="588"/>
        <end position="633"/>
    </location>
</feature>
<dbReference type="Gene3D" id="1.20.1250.20">
    <property type="entry name" value="MFS general substrate transporter like domains"/>
    <property type="match status" value="1"/>
</dbReference>
<feature type="transmembrane region" description="Helical" evidence="7">
    <location>
        <begin position="216"/>
        <end position="242"/>
    </location>
</feature>
<dbReference type="SUPFAM" id="SSF103473">
    <property type="entry name" value="MFS general substrate transporter"/>
    <property type="match status" value="1"/>
</dbReference>
<protein>
    <recommendedName>
        <fullName evidence="8">Major facilitator superfamily (MFS) profile domain-containing protein</fullName>
    </recommendedName>
</protein>
<keyword evidence="4 7" id="KW-1133">Transmembrane helix</keyword>
<comment type="caution">
    <text evidence="9">The sequence shown here is derived from an EMBL/GenBank/DDBJ whole genome shotgun (WGS) entry which is preliminary data.</text>
</comment>
<dbReference type="PROSITE" id="PS50850">
    <property type="entry name" value="MFS"/>
    <property type="match status" value="1"/>
</dbReference>
<name>A0A225AKA9_TALAT</name>
<gene>
    <name evidence="9" type="ORF">UA08_02545</name>
</gene>
<dbReference type="InterPro" id="IPR036259">
    <property type="entry name" value="MFS_trans_sf"/>
</dbReference>
<feature type="transmembrane region" description="Helical" evidence="7">
    <location>
        <begin position="485"/>
        <end position="508"/>
    </location>
</feature>
<comment type="similarity">
    <text evidence="2">Belongs to the major facilitator superfamily. TCR/Tet family.</text>
</comment>
<dbReference type="PANTHER" id="PTHR23501:SF193">
    <property type="entry name" value="MULTIDRUG TRANSPORTER, PUTATIVE (AFU_ORTHOLOGUE AFUA_8G00940)-RELATED"/>
    <property type="match status" value="1"/>
</dbReference>
<feature type="compositionally biased region" description="Basic and acidic residues" evidence="6">
    <location>
        <begin position="622"/>
        <end position="633"/>
    </location>
</feature>
<feature type="transmembrane region" description="Helical" evidence="7">
    <location>
        <begin position="158"/>
        <end position="177"/>
    </location>
</feature>
<feature type="domain" description="Major facilitator superfamily (MFS) profile" evidence="8">
    <location>
        <begin position="93"/>
        <end position="586"/>
    </location>
</feature>
<accession>A0A225AKA9</accession>
<sequence length="633" mass="67628">MDGDRRIATGQTTVSTSSTLLNEDFTIDNVSKSYDASSVEQRHDQQDQSVAADGGDDDEDVTENVIREATAGNADLTRTMSVHYIEGPKLYALMGSLTSIFFLVMLDVSIVSTAVPDITSEFNSLADVGWYGTAYLLACASLQPLAGKVYSNFRSKNIYLGCFFVFEVGSLICGVATSSNMLIIGRAIAGIGSSGLMNGGLTILSASMPLHKRPKYFGIMMGLAQMGTICGPIIGGAFTTYVTWRWCFYINLPVGGVAGAILLFFISVPETVKPRTETVTKIILTKLDLIGFVLFAPAAIQVFLALEWGGNKYHWYSATIIGLFCGAGGTAILFGIWEYFQGDKAMAPFSILRLRTVWTSVFAMFLFFGCLQIASYYLPIYFQTVRNASPMMSGVWMLPNVLSQLVATVASGTLVGRMGYYLPWMVAGGSLSSISLGLISTWNPTTSIGKRIGYQILLGFSRGLSMQMPLIAVQNSIHPKFVPVSMALVSFGQTFGGAVFLSICETILSNQLSIDLPKYAPGVDVASIIAAGGSGSAVRAAVGNNPTQLAETLVAYAKSVNAVFWFGAAAAALCACVACGMGWKDIRKKEAPPKPAQEDPEKGLAVATSTANSEQATDVEAEVVKAEKSEEKV</sequence>
<feature type="transmembrane region" description="Helical" evidence="7">
    <location>
        <begin position="248"/>
        <end position="268"/>
    </location>
</feature>
<keyword evidence="10" id="KW-1185">Reference proteome</keyword>
<keyword evidence="5 7" id="KW-0472">Membrane</keyword>
<evidence type="ECO:0000313" key="10">
    <source>
        <dbReference type="Proteomes" id="UP000214365"/>
    </source>
</evidence>
<feature type="transmembrane region" description="Helical" evidence="7">
    <location>
        <begin position="183"/>
        <end position="204"/>
    </location>
</feature>
<feature type="transmembrane region" description="Helical" evidence="7">
    <location>
        <begin position="562"/>
        <end position="583"/>
    </location>
</feature>
<dbReference type="PRINTS" id="PR01036">
    <property type="entry name" value="TCRTETB"/>
</dbReference>
<dbReference type="PANTHER" id="PTHR23501">
    <property type="entry name" value="MAJOR FACILITATOR SUPERFAMILY"/>
    <property type="match status" value="1"/>
</dbReference>
<feature type="transmembrane region" description="Helical" evidence="7">
    <location>
        <begin position="289"/>
        <end position="309"/>
    </location>
</feature>
<evidence type="ECO:0000256" key="7">
    <source>
        <dbReference type="SAM" id="Phobius"/>
    </source>
</evidence>
<dbReference type="GO" id="GO:0005886">
    <property type="term" value="C:plasma membrane"/>
    <property type="evidence" value="ECO:0007669"/>
    <property type="project" value="TreeGrafter"/>
</dbReference>
<proteinExistence type="inferred from homology"/>
<feature type="transmembrane region" description="Helical" evidence="7">
    <location>
        <begin position="394"/>
        <end position="414"/>
    </location>
</feature>
<dbReference type="OrthoDB" id="10021397at2759"/>
<keyword evidence="3 7" id="KW-0812">Transmembrane</keyword>
<comment type="subcellular location">
    <subcellularLocation>
        <location evidence="1">Membrane</location>
        <topology evidence="1">Multi-pass membrane protein</topology>
    </subcellularLocation>
</comment>
<dbReference type="GeneID" id="31002300"/>
<evidence type="ECO:0000256" key="4">
    <source>
        <dbReference type="ARBA" id="ARBA00022989"/>
    </source>
</evidence>
<dbReference type="AlphaFoldDB" id="A0A225AKA9"/>
<dbReference type="FunFam" id="1.20.1720.10:FF:000012">
    <property type="entry name" value="MFS toxin efflux pump (AflT)"/>
    <property type="match status" value="1"/>
</dbReference>